<evidence type="ECO:0000313" key="2">
    <source>
        <dbReference type="Proteomes" id="UP000663908"/>
    </source>
</evidence>
<sequence length="962" mass="102430">MTGFRVVRADDLLVLTFLCENLTLDRSGPEPKLVRVTAGQRAYVAVYLPPQHVAEQYFDLPAGTDTLPESPRPPVPTRIAQPTRLVFDVPAAMPSIPCTLEALLDWGKLTPSLAPTALPDPPGLTGSPPQIPSWVNDDQTQIELPWSVSLSPDATGRWSHATAAVTHDGVTELWHTRMGTRGDSGSGTVDERTLPAVRAVYSGSLPLPSADRIPNLTMDQSLQWALVHRTTYFGWDGHPSLPPPLRATHFILTPLGACTDLRGHWAPDDLIGVTDWHHVVSLGHDQEVHADVAGRLFPFGHRAAVHLLVKREPQPPRSTTGTEMLLRRGSLRVLEPERDFDRLLTASGAGTAGANGRLPLRRVTVTDTVVTIDPAGSESSAFVPQVGGQAFLFHCIAQDWNGRPVDLAMPMVFIPDGVPWNQVLRFREPAAPVPLRGQRIALAAKQGSGAANPSRDGSTDLAVDQLLFTASDAGATGDLPFLPYVTKAWVHLPAVDHLLGETNAVAVTLTDPAATPGQVFARLADGALPLGIPPALAGGLVAPTLAVGELSRTHGLVPPVLGDLGAARFDPRKLFDGHSAVLLGVINLVDIIASRADDGQVPVLKYADDGTRGTVSFRWEPTLKTGTSSTLQLRTTKALTITAQMSTRLPQSTTRAADPVTRVEGVLSDFVLSFTGMVDVTFKELRFASQTGCKTSLQPAGVGLEFQGALQFLNELANILPPGLFSGPVAVAVSPQGATVSSTLGLPNAAVGVFSIENIALSTHISLPFTPQVPASVRLDFCRPDRPFLVTVAMIGGGGYCSIEATTAGLRTVTIEAAVEIGGNISVDLWAVQANVHVMGGFYFHIQDSYVNCSAFLRIGGSIELLGIAGVSVEMYLALSYDGSSSFYGATMVTVSVHLLMFTTDVTLKAERRFPIPPRLRPSAALGPAGLETRETAHPPKPCAFVDLISPQDWAQYCNAFA</sequence>
<dbReference type="EMBL" id="CP071839">
    <property type="protein sequence ID" value="QTD95815.1"/>
    <property type="molecule type" value="Genomic_DNA"/>
</dbReference>
<reference evidence="1 2" key="1">
    <citation type="submission" date="2021-03" db="EMBL/GenBank/DDBJ databases">
        <title>Complete genome sequence of Streptomyces cyanogenus S136, producer of anticancer angucycline landomycin A.</title>
        <authorList>
            <person name="Hrab P."/>
            <person name="Ruckert C."/>
            <person name="Busche T."/>
            <person name="Ostash I."/>
            <person name="Kalinowski J."/>
            <person name="Fedorenko V."/>
            <person name="Yushchuk O."/>
            <person name="Ostash B."/>
        </authorList>
    </citation>
    <scope>NUCLEOTIDE SEQUENCE [LARGE SCALE GENOMIC DNA]</scope>
    <source>
        <strain evidence="1 2">S136</strain>
    </source>
</reference>
<accession>A0ABX7THC2</accession>
<protein>
    <submittedName>
        <fullName evidence="1">Uncharacterized protein</fullName>
    </submittedName>
</protein>
<keyword evidence="2" id="KW-1185">Reference proteome</keyword>
<proteinExistence type="predicted"/>
<dbReference type="RefSeq" id="WP_208029909.1">
    <property type="nucleotide sequence ID" value="NZ_CP071839.1"/>
</dbReference>
<gene>
    <name evidence="1" type="ORF">S1361_00585</name>
</gene>
<dbReference type="Proteomes" id="UP000663908">
    <property type="component" value="Chromosome"/>
</dbReference>
<organism evidence="1 2">
    <name type="scientific">Streptomyces cyanogenus</name>
    <dbReference type="NCBI Taxonomy" id="80860"/>
    <lineage>
        <taxon>Bacteria</taxon>
        <taxon>Bacillati</taxon>
        <taxon>Actinomycetota</taxon>
        <taxon>Actinomycetes</taxon>
        <taxon>Kitasatosporales</taxon>
        <taxon>Streptomycetaceae</taxon>
        <taxon>Streptomyces</taxon>
    </lineage>
</organism>
<evidence type="ECO:0000313" key="1">
    <source>
        <dbReference type="EMBL" id="QTD95815.1"/>
    </source>
</evidence>
<name>A0ABX7THC2_STRCY</name>